<evidence type="ECO:0000256" key="4">
    <source>
        <dbReference type="ARBA" id="ARBA00022833"/>
    </source>
</evidence>
<dbReference type="InterPro" id="IPR011032">
    <property type="entry name" value="GroES-like_sf"/>
</dbReference>
<keyword evidence="5" id="KW-0560">Oxidoreductase</keyword>
<protein>
    <recommendedName>
        <fullName evidence="7">Sorbitol dehydrogenase</fullName>
    </recommendedName>
    <alternativeName>
        <fullName evidence="8">Polyol dehydrogenase</fullName>
    </alternativeName>
</protein>
<dbReference type="InterPro" id="IPR036291">
    <property type="entry name" value="NAD(P)-bd_dom_sf"/>
</dbReference>
<evidence type="ECO:0000256" key="2">
    <source>
        <dbReference type="ARBA" id="ARBA00008072"/>
    </source>
</evidence>
<gene>
    <name evidence="10" type="ORF">SK128_023499</name>
</gene>
<name>A0AAN8WY22_HALRR</name>
<dbReference type="PANTHER" id="PTHR43161:SF9">
    <property type="entry name" value="SORBITOL DEHYDROGENASE"/>
    <property type="match status" value="1"/>
</dbReference>
<dbReference type="SMART" id="SM00829">
    <property type="entry name" value="PKS_ER"/>
    <property type="match status" value="1"/>
</dbReference>
<evidence type="ECO:0000256" key="8">
    <source>
        <dbReference type="ARBA" id="ARBA00032485"/>
    </source>
</evidence>
<dbReference type="Proteomes" id="UP001381693">
    <property type="component" value="Unassembled WGS sequence"/>
</dbReference>
<dbReference type="Pfam" id="PF00107">
    <property type="entry name" value="ADH_zinc_N"/>
    <property type="match status" value="1"/>
</dbReference>
<dbReference type="SUPFAM" id="SSF50129">
    <property type="entry name" value="GroES-like"/>
    <property type="match status" value="1"/>
</dbReference>
<dbReference type="GO" id="GO:0003939">
    <property type="term" value="F:L-iditol 2-dehydrogenase (NAD+) activity"/>
    <property type="evidence" value="ECO:0007669"/>
    <property type="project" value="TreeGrafter"/>
</dbReference>
<dbReference type="AlphaFoldDB" id="A0AAN8WY22"/>
<dbReference type="FunFam" id="3.40.50.720:FF:000068">
    <property type="entry name" value="Sorbitol dehydrogenase"/>
    <property type="match status" value="1"/>
</dbReference>
<proteinExistence type="inferred from homology"/>
<reference evidence="10 11" key="1">
    <citation type="submission" date="2023-11" db="EMBL/GenBank/DDBJ databases">
        <title>Halocaridina rubra genome assembly.</title>
        <authorList>
            <person name="Smith C."/>
        </authorList>
    </citation>
    <scope>NUCLEOTIDE SEQUENCE [LARGE SCALE GENOMIC DNA]</scope>
    <source>
        <strain evidence="10">EP-1</strain>
        <tissue evidence="10">Whole</tissue>
    </source>
</reference>
<keyword evidence="11" id="KW-1185">Reference proteome</keyword>
<evidence type="ECO:0000256" key="3">
    <source>
        <dbReference type="ARBA" id="ARBA00022723"/>
    </source>
</evidence>
<comment type="caution">
    <text evidence="10">The sequence shown here is derived from an EMBL/GenBank/DDBJ whole genome shotgun (WGS) entry which is preliminary data.</text>
</comment>
<keyword evidence="6" id="KW-0520">NAD</keyword>
<dbReference type="InterPro" id="IPR013154">
    <property type="entry name" value="ADH-like_N"/>
</dbReference>
<dbReference type="Pfam" id="PF08240">
    <property type="entry name" value="ADH_N"/>
    <property type="match status" value="1"/>
</dbReference>
<dbReference type="SUPFAM" id="SSF51735">
    <property type="entry name" value="NAD(P)-binding Rossmann-fold domains"/>
    <property type="match status" value="1"/>
</dbReference>
<evidence type="ECO:0000256" key="5">
    <source>
        <dbReference type="ARBA" id="ARBA00023002"/>
    </source>
</evidence>
<evidence type="ECO:0000256" key="7">
    <source>
        <dbReference type="ARBA" id="ARBA00026132"/>
    </source>
</evidence>
<evidence type="ECO:0000313" key="10">
    <source>
        <dbReference type="EMBL" id="KAK7070623.1"/>
    </source>
</evidence>
<dbReference type="Gene3D" id="3.40.50.720">
    <property type="entry name" value="NAD(P)-binding Rossmann-like Domain"/>
    <property type="match status" value="1"/>
</dbReference>
<dbReference type="EMBL" id="JAXCGZ010015284">
    <property type="protein sequence ID" value="KAK7070623.1"/>
    <property type="molecule type" value="Genomic_DNA"/>
</dbReference>
<keyword evidence="4" id="KW-0862">Zinc</keyword>
<dbReference type="PANTHER" id="PTHR43161">
    <property type="entry name" value="SORBITOL DEHYDROGENASE"/>
    <property type="match status" value="1"/>
</dbReference>
<dbReference type="GO" id="GO:0046872">
    <property type="term" value="F:metal ion binding"/>
    <property type="evidence" value="ECO:0007669"/>
    <property type="project" value="UniProtKB-KW"/>
</dbReference>
<accession>A0AAN8WY22</accession>
<organism evidence="10 11">
    <name type="scientific">Halocaridina rubra</name>
    <name type="common">Hawaiian red shrimp</name>
    <dbReference type="NCBI Taxonomy" id="373956"/>
    <lineage>
        <taxon>Eukaryota</taxon>
        <taxon>Metazoa</taxon>
        <taxon>Ecdysozoa</taxon>
        <taxon>Arthropoda</taxon>
        <taxon>Crustacea</taxon>
        <taxon>Multicrustacea</taxon>
        <taxon>Malacostraca</taxon>
        <taxon>Eumalacostraca</taxon>
        <taxon>Eucarida</taxon>
        <taxon>Decapoda</taxon>
        <taxon>Pleocyemata</taxon>
        <taxon>Caridea</taxon>
        <taxon>Atyoidea</taxon>
        <taxon>Atyidae</taxon>
        <taxon>Halocaridina</taxon>
    </lineage>
</organism>
<dbReference type="GO" id="GO:0006062">
    <property type="term" value="P:sorbitol catabolic process"/>
    <property type="evidence" value="ECO:0007669"/>
    <property type="project" value="TreeGrafter"/>
</dbReference>
<keyword evidence="3" id="KW-0479">Metal-binding</keyword>
<evidence type="ECO:0000259" key="9">
    <source>
        <dbReference type="SMART" id="SM00829"/>
    </source>
</evidence>
<sequence length="348" mass="37189">MENEYPTLHGIGNMKMEKHPIPALGPHDVLLKMSKVGICGSDLALVYKGRQGDFVPPFPMGLCHEASGVVVQCGPKVKHLEVGDKVAVEPGGPCRVCSFCKSGKYNNCPDACFHAGPSPIPGCLARYFKHTADLCFKLPDNVSLEEGAIIEPLSVGIHACRRANVTLGSSVLICGAGPVGLVCLLSAKAMGATNILVTDIRQNRLQTAKKMGANDTLLVKTETPEDLAKKVAEVIGCQPEITLECSGAESSIRTGIFATRSSGTVVLVGIGNPEVKLPIVNAAVREVDIKGVYRYIDYYPIAIDMIAKGLVDVKPLITHTFAFEDYKKAFELCKTAEDGVIKCMISCD</sequence>
<feature type="domain" description="Enoyl reductase (ER)" evidence="9">
    <location>
        <begin position="10"/>
        <end position="341"/>
    </location>
</feature>
<comment type="cofactor">
    <cofactor evidence="1">
        <name>Zn(2+)</name>
        <dbReference type="ChEBI" id="CHEBI:29105"/>
    </cofactor>
</comment>
<dbReference type="InterPro" id="IPR045306">
    <property type="entry name" value="SDH-like"/>
</dbReference>
<evidence type="ECO:0000313" key="11">
    <source>
        <dbReference type="Proteomes" id="UP001381693"/>
    </source>
</evidence>
<comment type="similarity">
    <text evidence="2">Belongs to the zinc-containing alcohol dehydrogenase family.</text>
</comment>
<dbReference type="InterPro" id="IPR013149">
    <property type="entry name" value="ADH-like_C"/>
</dbReference>
<dbReference type="CDD" id="cd05285">
    <property type="entry name" value="sorbitol_DH"/>
    <property type="match status" value="1"/>
</dbReference>
<evidence type="ECO:0000256" key="1">
    <source>
        <dbReference type="ARBA" id="ARBA00001947"/>
    </source>
</evidence>
<dbReference type="InterPro" id="IPR020843">
    <property type="entry name" value="ER"/>
</dbReference>
<dbReference type="Gene3D" id="3.90.180.10">
    <property type="entry name" value="Medium-chain alcohol dehydrogenases, catalytic domain"/>
    <property type="match status" value="1"/>
</dbReference>
<evidence type="ECO:0000256" key="6">
    <source>
        <dbReference type="ARBA" id="ARBA00023027"/>
    </source>
</evidence>